<dbReference type="EMBL" id="FUEG01000012">
    <property type="protein sequence ID" value="SJL10634.1"/>
    <property type="molecule type" value="Genomic_DNA"/>
</dbReference>
<evidence type="ECO:0000256" key="1">
    <source>
        <dbReference type="SAM" id="MobiDB-lite"/>
    </source>
</evidence>
<dbReference type="OrthoDB" id="2104739at2759"/>
<evidence type="ECO:0008006" key="4">
    <source>
        <dbReference type="Google" id="ProtNLM"/>
    </source>
</evidence>
<dbReference type="AlphaFoldDB" id="A0A284RPG9"/>
<reference evidence="3" key="1">
    <citation type="journal article" date="2017" name="Nat. Ecol. Evol.">
        <title>Genome expansion and lineage-specific genetic innovations in the forest pathogenic fungi Armillaria.</title>
        <authorList>
            <person name="Sipos G."/>
            <person name="Prasanna A.N."/>
            <person name="Walter M.C."/>
            <person name="O'Connor E."/>
            <person name="Balint B."/>
            <person name="Krizsan K."/>
            <person name="Kiss B."/>
            <person name="Hess J."/>
            <person name="Varga T."/>
            <person name="Slot J."/>
            <person name="Riley R."/>
            <person name="Boka B."/>
            <person name="Rigling D."/>
            <person name="Barry K."/>
            <person name="Lee J."/>
            <person name="Mihaltcheva S."/>
            <person name="LaButti K."/>
            <person name="Lipzen A."/>
            <person name="Waldron R."/>
            <person name="Moloney N.M."/>
            <person name="Sperisen C."/>
            <person name="Kredics L."/>
            <person name="Vagvoelgyi C."/>
            <person name="Patrignani A."/>
            <person name="Fitzpatrick D."/>
            <person name="Nagy I."/>
            <person name="Doyle S."/>
            <person name="Anderson J.B."/>
            <person name="Grigoriev I.V."/>
            <person name="Gueldener U."/>
            <person name="Muensterkoetter M."/>
            <person name="Nagy L.G."/>
        </authorList>
    </citation>
    <scope>NUCLEOTIDE SEQUENCE [LARGE SCALE GENOMIC DNA]</scope>
    <source>
        <strain evidence="3">C18/9</strain>
    </source>
</reference>
<evidence type="ECO:0000313" key="2">
    <source>
        <dbReference type="EMBL" id="SJL10634.1"/>
    </source>
</evidence>
<gene>
    <name evidence="2" type="ORF">ARMOST_14025</name>
</gene>
<accession>A0A284RPG9</accession>
<proteinExistence type="predicted"/>
<dbReference type="Proteomes" id="UP000219338">
    <property type="component" value="Unassembled WGS sequence"/>
</dbReference>
<evidence type="ECO:0000313" key="3">
    <source>
        <dbReference type="Proteomes" id="UP000219338"/>
    </source>
</evidence>
<protein>
    <recommendedName>
        <fullName evidence="4">HNH nuclease domain-containing protein</fullName>
    </recommendedName>
</protein>
<feature type="region of interest" description="Disordered" evidence="1">
    <location>
        <begin position="333"/>
        <end position="352"/>
    </location>
</feature>
<feature type="region of interest" description="Disordered" evidence="1">
    <location>
        <begin position="365"/>
        <end position="396"/>
    </location>
</feature>
<dbReference type="STRING" id="47428.A0A284RPG9"/>
<sequence>MPPLPHNPYPALAAEPQSLWHRAYNQCLLFEQGFIGTEKAILARTLGYLILKAPSDSGRSVVAQEILSVPQGAYDKLTEVAEYWIDRLIRCFKSARGPTPVSSSDRPSFDGSQRMLDDLLQESPGRGTAKQKALVRDQYRCVLTDASDATSFENIPGVAQSANIRVAPTQLAHILTESMNENLHDPKKHEWATSVWTVLNRFAGVDVKQELDGVDIHNLSNVMTMCNTEHAAFNNLMIWFEATGQPNEYKVCARHALYINQCPPKIMFTTTDPANYPVPSPRYLAIHAACALVSHLSGAGEYIDKMEREREFTTVLAPDGGSAPLLERLLSSHTPAEDTSSTSSVPPDPAAHHEELLGSSIAAENTSSTLSTPPGPFAAHREGPLSPSLPAGDTSKPIEAEPLLHQVHPLNEFGSSLLPSMKPKPSSINISSRCAFIAASLRSASRASSIETFATALEPMGNISSDGNYDEANEEPGTPRLAPQHILENTDTTI</sequence>
<keyword evidence="3" id="KW-1185">Reference proteome</keyword>
<organism evidence="2 3">
    <name type="scientific">Armillaria ostoyae</name>
    <name type="common">Armillaria root rot fungus</name>
    <dbReference type="NCBI Taxonomy" id="47428"/>
    <lineage>
        <taxon>Eukaryota</taxon>
        <taxon>Fungi</taxon>
        <taxon>Dikarya</taxon>
        <taxon>Basidiomycota</taxon>
        <taxon>Agaricomycotina</taxon>
        <taxon>Agaricomycetes</taxon>
        <taxon>Agaricomycetidae</taxon>
        <taxon>Agaricales</taxon>
        <taxon>Marasmiineae</taxon>
        <taxon>Physalacriaceae</taxon>
        <taxon>Armillaria</taxon>
    </lineage>
</organism>
<name>A0A284RPG9_ARMOS</name>
<feature type="region of interest" description="Disordered" evidence="1">
    <location>
        <begin position="468"/>
        <end position="494"/>
    </location>
</feature>
<dbReference type="OMA" id="EPENARY"/>